<dbReference type="PANTHER" id="PTHR23028:SF53">
    <property type="entry name" value="ACYL_TRANSF_3 DOMAIN-CONTAINING PROTEIN"/>
    <property type="match status" value="1"/>
</dbReference>
<dbReference type="GO" id="GO:0000271">
    <property type="term" value="P:polysaccharide biosynthetic process"/>
    <property type="evidence" value="ECO:0007669"/>
    <property type="project" value="TreeGrafter"/>
</dbReference>
<dbReference type="RefSeq" id="WP_088861214.1">
    <property type="nucleotide sequence ID" value="NZ_CP022115.1"/>
</dbReference>
<evidence type="ECO:0000259" key="3">
    <source>
        <dbReference type="Pfam" id="PF01757"/>
    </source>
</evidence>
<reference evidence="5" key="1">
    <citation type="submission" date="2017-06" db="EMBL/GenBank/DDBJ databases">
        <title>Whole genome sequence of Laribacter hongkongensis LHGZ1.</title>
        <authorList>
            <person name="Chen D."/>
            <person name="Wu H."/>
            <person name="Chen J."/>
        </authorList>
    </citation>
    <scope>NUCLEOTIDE SEQUENCE [LARGE SCALE GENOMIC DNA]</scope>
    <source>
        <strain evidence="5">LHGZ1</strain>
    </source>
</reference>
<feature type="transmembrane region" description="Helical" evidence="2">
    <location>
        <begin position="180"/>
        <end position="199"/>
    </location>
</feature>
<feature type="domain" description="Acyltransferase 3" evidence="3">
    <location>
        <begin position="11"/>
        <end position="333"/>
    </location>
</feature>
<dbReference type="InterPro" id="IPR050879">
    <property type="entry name" value="Acyltransferase_3"/>
</dbReference>
<feature type="transmembrane region" description="Helical" evidence="2">
    <location>
        <begin position="251"/>
        <end position="269"/>
    </location>
</feature>
<dbReference type="InterPro" id="IPR002656">
    <property type="entry name" value="Acyl_transf_3_dom"/>
</dbReference>
<gene>
    <name evidence="4" type="ORF">LHGZ1_2442</name>
</gene>
<evidence type="ECO:0000313" key="4">
    <source>
        <dbReference type="EMBL" id="ASJ25273.1"/>
    </source>
</evidence>
<name>A0A248LM87_9NEIS</name>
<feature type="transmembrane region" description="Helical" evidence="2">
    <location>
        <begin position="56"/>
        <end position="73"/>
    </location>
</feature>
<dbReference type="Proteomes" id="UP000197424">
    <property type="component" value="Chromosome"/>
</dbReference>
<feature type="transmembrane region" description="Helical" evidence="2">
    <location>
        <begin position="230"/>
        <end position="245"/>
    </location>
</feature>
<protein>
    <submittedName>
        <fullName evidence="4">Acyltransferase 3</fullName>
    </submittedName>
</protein>
<keyword evidence="2" id="KW-1133">Transmembrane helix</keyword>
<keyword evidence="4" id="KW-0808">Transferase</keyword>
<dbReference type="GO" id="GO:0016020">
    <property type="term" value="C:membrane"/>
    <property type="evidence" value="ECO:0007669"/>
    <property type="project" value="TreeGrafter"/>
</dbReference>
<evidence type="ECO:0000256" key="2">
    <source>
        <dbReference type="SAM" id="Phobius"/>
    </source>
</evidence>
<feature type="transmembrane region" description="Helical" evidence="2">
    <location>
        <begin position="94"/>
        <end position="115"/>
    </location>
</feature>
<feature type="transmembrane region" description="Helical" evidence="2">
    <location>
        <begin position="316"/>
        <end position="337"/>
    </location>
</feature>
<dbReference type="OrthoDB" id="8956208at2"/>
<keyword evidence="2" id="KW-0472">Membrane</keyword>
<dbReference type="GO" id="GO:0016747">
    <property type="term" value="F:acyltransferase activity, transferring groups other than amino-acyl groups"/>
    <property type="evidence" value="ECO:0007669"/>
    <property type="project" value="InterPro"/>
</dbReference>
<feature type="region of interest" description="Disordered" evidence="1">
    <location>
        <begin position="364"/>
        <end position="384"/>
    </location>
</feature>
<feature type="transmembrane region" description="Helical" evidence="2">
    <location>
        <begin position="148"/>
        <end position="168"/>
    </location>
</feature>
<dbReference type="PANTHER" id="PTHR23028">
    <property type="entry name" value="ACETYLTRANSFERASE"/>
    <property type="match status" value="1"/>
</dbReference>
<evidence type="ECO:0000313" key="5">
    <source>
        <dbReference type="Proteomes" id="UP000197424"/>
    </source>
</evidence>
<keyword evidence="2" id="KW-0812">Transmembrane</keyword>
<keyword evidence="4" id="KW-0012">Acyltransferase</keyword>
<accession>A0A248LM87</accession>
<feature type="transmembrane region" description="Helical" evidence="2">
    <location>
        <begin position="205"/>
        <end position="223"/>
    </location>
</feature>
<sequence length="384" mass="42409">MATSPSSPHWPAVDLLKAAACQLIVLHHLCFYGPMADHARPLAPALIDWLADPARMAVQVFLVVAGFLAAQSLSRPQALAHPIERLFNRYLRLVVPYAAALLFAVLANALAGQWMTHDSLSAPPTLGQGLAHLLLVQDVLGVDALSAGVWYVAIDLQLYALVMLCLWLPHTPDPQRRRQLGIILLVAVGLASLLVFNRMPQWDSWAVYFAGSYVTGMAVWWLVQPGQPRWGIAVLAAIVALALWMEFRHRIALAGGVALLLWIAARHPSPWRWLDRAPVRWLAEISYSVFLIHFPVTLLVNAGFERWFAGQALPNLAGMLLAWGLSLLAGWALHCILEVRVRPVHLPRWQHALPAIRQTWLKSRRQPASPTVRPAGAGQAPVRG</sequence>
<proteinExistence type="predicted"/>
<feature type="transmembrane region" description="Helical" evidence="2">
    <location>
        <begin position="281"/>
        <end position="304"/>
    </location>
</feature>
<dbReference type="AlphaFoldDB" id="A0A248LM87"/>
<dbReference type="EMBL" id="CP022115">
    <property type="protein sequence ID" value="ASJ25273.1"/>
    <property type="molecule type" value="Genomic_DNA"/>
</dbReference>
<organism evidence="4 5">
    <name type="scientific">Laribacter hongkongensis</name>
    <dbReference type="NCBI Taxonomy" id="168471"/>
    <lineage>
        <taxon>Bacteria</taxon>
        <taxon>Pseudomonadati</taxon>
        <taxon>Pseudomonadota</taxon>
        <taxon>Betaproteobacteria</taxon>
        <taxon>Neisseriales</taxon>
        <taxon>Aquaspirillaceae</taxon>
        <taxon>Laribacter</taxon>
    </lineage>
</organism>
<evidence type="ECO:0000256" key="1">
    <source>
        <dbReference type="SAM" id="MobiDB-lite"/>
    </source>
</evidence>
<dbReference type="Pfam" id="PF01757">
    <property type="entry name" value="Acyl_transf_3"/>
    <property type="match status" value="1"/>
</dbReference>